<evidence type="ECO:0000313" key="3">
    <source>
        <dbReference type="Proteomes" id="UP000267223"/>
    </source>
</evidence>
<feature type="domain" description="Alpha-L-rhamnosidase six-hairpin glycosidase" evidence="1">
    <location>
        <begin position="323"/>
        <end position="485"/>
    </location>
</feature>
<dbReference type="Pfam" id="PF17389">
    <property type="entry name" value="Bac_rhamnosid6H"/>
    <property type="match status" value="1"/>
</dbReference>
<dbReference type="GO" id="GO:0005975">
    <property type="term" value="P:carbohydrate metabolic process"/>
    <property type="evidence" value="ECO:0007669"/>
    <property type="project" value="InterPro"/>
</dbReference>
<dbReference type="InterPro" id="IPR008928">
    <property type="entry name" value="6-hairpin_glycosidase_sf"/>
</dbReference>
<dbReference type="Gene3D" id="1.50.10.10">
    <property type="match status" value="1"/>
</dbReference>
<protein>
    <submittedName>
        <fullName evidence="2">Glycogen debranching protein</fullName>
    </submittedName>
</protein>
<dbReference type="Gene3D" id="2.60.120.260">
    <property type="entry name" value="Galactose-binding domain-like"/>
    <property type="match status" value="1"/>
</dbReference>
<dbReference type="InterPro" id="IPR035396">
    <property type="entry name" value="Bac_rhamnosid6H"/>
</dbReference>
<dbReference type="InterPro" id="IPR012341">
    <property type="entry name" value="6hp_glycosidase-like_sf"/>
</dbReference>
<reference evidence="2 3" key="1">
    <citation type="submission" date="2018-11" db="EMBL/GenBank/DDBJ databases">
        <title>Draft genome sequence of Ferruginibacter sp. BO-59.</title>
        <authorList>
            <person name="Im W.T."/>
        </authorList>
    </citation>
    <scope>NUCLEOTIDE SEQUENCE [LARGE SCALE GENOMIC DNA]</scope>
    <source>
        <strain evidence="2 3">BO-59</strain>
    </source>
</reference>
<dbReference type="SUPFAM" id="SSF49785">
    <property type="entry name" value="Galactose-binding domain-like"/>
    <property type="match status" value="1"/>
</dbReference>
<accession>A0A3M9NGK1</accession>
<proteinExistence type="predicted"/>
<dbReference type="AlphaFoldDB" id="A0A3M9NGK1"/>
<evidence type="ECO:0000259" key="1">
    <source>
        <dbReference type="Pfam" id="PF17389"/>
    </source>
</evidence>
<dbReference type="SUPFAM" id="SSF48208">
    <property type="entry name" value="Six-hairpin glycosidases"/>
    <property type="match status" value="1"/>
</dbReference>
<sequence length="904" mass="101556">MKKHIYYLLFSGIILSSCHQMNKEIDDVVNTKILYQSREFTVYNDSVVQGAFVAKALSRHHIISNYASPADKISPVVKFKFSINGGDNSAPAGKDNSILCAGDKEVYESPVIKFGSQYIDTTKQAGNAELKKGVQLILRVDMTDVRKSFKTKGYYQTFDGTKIFKNDFRGVFVAGNVSPLTWDWNNLYSHKELQMSDSNHDGIYEIRLTLNQHPDENKTAGTWRLSRDIRSFPQYESPDVLPDAIYNLSLEEMLNAIEPDSTFRTGKEWAGVWTRDISYSIILSMAILQPDVAMISLKKKVKNGKIIQDTGTGGAYPISTDREIWAVAAWEVYKVTGDNEWLSYAYQVIKNSINDDLQNIYDPITGMAKGESSFLDWREQTYPAWMQPADIYESECLGTNAVHFKANIVLSEMAALLGNTEDEKKYRDVADKIKKGVNQYLWQKDKGYFGQYLYGRNFKILSPKSEALGEALSVYFDLADEGKQKSIISNTPVTPFGITCIYPQIPGIPPYHNDAVWPFVESYWALASAKAGNEQSVVRAMCAVYRPAALFLTNKENFLASDGDYAGTQINSSNMLWSLSGNISLVYRLLFGMRFNANKLSFSPFVPKAFEGKRTLTNFKYRKAILNIEMTGHGNRIASFMIDGKESSDYAVPANLVGPHHVTIKLANTILPIGEINSVENLFSPQMPAVTWQNGRISWADTSKNIASIKILKNGELLKNEADSALAIDSGSYGDYQIIAVDKNKFESFASEPLQIYPPQKEQIIQLEKFASKSNNRYKGFSGDGFVEISKSVNQQLNFSININEDGDYIFDVKYANGNGPVNTENKCAFRSIAIDSKKAGTLVFPQRGKDEWSNWGWSNSLKIHLSKGVHQFSILLESWNENMNGEVNQAMLDCARLIQIDKK</sequence>
<dbReference type="RefSeq" id="WP_123120400.1">
    <property type="nucleotide sequence ID" value="NZ_RJJR01000006.1"/>
</dbReference>
<organism evidence="2 3">
    <name type="scientific">Hanamia caeni</name>
    <dbReference type="NCBI Taxonomy" id="2294116"/>
    <lineage>
        <taxon>Bacteria</taxon>
        <taxon>Pseudomonadati</taxon>
        <taxon>Bacteroidota</taxon>
        <taxon>Chitinophagia</taxon>
        <taxon>Chitinophagales</taxon>
        <taxon>Chitinophagaceae</taxon>
        <taxon>Hanamia</taxon>
    </lineage>
</organism>
<name>A0A3M9NGK1_9BACT</name>
<comment type="caution">
    <text evidence="2">The sequence shown here is derived from an EMBL/GenBank/DDBJ whole genome shotgun (WGS) entry which is preliminary data.</text>
</comment>
<dbReference type="PROSITE" id="PS51257">
    <property type="entry name" value="PROKAR_LIPOPROTEIN"/>
    <property type="match status" value="1"/>
</dbReference>
<gene>
    <name evidence="2" type="ORF">EFY79_09145</name>
</gene>
<dbReference type="EMBL" id="RJJR01000006">
    <property type="protein sequence ID" value="RNI36916.1"/>
    <property type="molecule type" value="Genomic_DNA"/>
</dbReference>
<dbReference type="Gene3D" id="2.60.420.10">
    <property type="entry name" value="Maltose phosphorylase, domain 3"/>
    <property type="match status" value="1"/>
</dbReference>
<keyword evidence="3" id="KW-1185">Reference proteome</keyword>
<dbReference type="OrthoDB" id="49490at2"/>
<evidence type="ECO:0000313" key="2">
    <source>
        <dbReference type="EMBL" id="RNI36916.1"/>
    </source>
</evidence>
<dbReference type="InterPro" id="IPR008979">
    <property type="entry name" value="Galactose-bd-like_sf"/>
</dbReference>
<dbReference type="Proteomes" id="UP000267223">
    <property type="component" value="Unassembled WGS sequence"/>
</dbReference>